<dbReference type="RefSeq" id="WP_019920025.1">
    <property type="nucleotide sequence ID" value="NZ_CP140152.1"/>
</dbReference>
<keyword evidence="2" id="KW-1185">Reference proteome</keyword>
<accession>A0ABZ0XSP8</accession>
<protein>
    <recommendedName>
        <fullName evidence="3">DRBM domain-containing protein</fullName>
    </recommendedName>
</protein>
<reference evidence="1 2" key="1">
    <citation type="submission" date="2023-11" db="EMBL/GenBank/DDBJ databases">
        <title>MicrobeMod: A computational toolkit for identifying prokaryotic methylation and restriction-modification with nanopore sequencing.</title>
        <authorList>
            <person name="Crits-Christoph A."/>
            <person name="Kang S.C."/>
            <person name="Lee H."/>
            <person name="Ostrov N."/>
        </authorList>
    </citation>
    <scope>NUCLEOTIDE SEQUENCE [LARGE SCALE GENOMIC DNA]</scope>
    <source>
        <strain evidence="1 2">ATCC 25935</strain>
    </source>
</reference>
<gene>
    <name evidence="1" type="ORF">SR858_16115</name>
</gene>
<dbReference type="Proteomes" id="UP001326110">
    <property type="component" value="Chromosome"/>
</dbReference>
<evidence type="ECO:0000313" key="2">
    <source>
        <dbReference type="Proteomes" id="UP001326110"/>
    </source>
</evidence>
<dbReference type="GeneID" id="43161934"/>
<evidence type="ECO:0000313" key="1">
    <source>
        <dbReference type="EMBL" id="WQH02601.1"/>
    </source>
</evidence>
<proteinExistence type="predicted"/>
<evidence type="ECO:0008006" key="3">
    <source>
        <dbReference type="Google" id="ProtNLM"/>
    </source>
</evidence>
<organism evidence="1 2">
    <name type="scientific">Duganella zoogloeoides</name>
    <dbReference type="NCBI Taxonomy" id="75659"/>
    <lineage>
        <taxon>Bacteria</taxon>
        <taxon>Pseudomonadati</taxon>
        <taxon>Pseudomonadota</taxon>
        <taxon>Betaproteobacteria</taxon>
        <taxon>Burkholderiales</taxon>
        <taxon>Oxalobacteraceae</taxon>
        <taxon>Telluria group</taxon>
        <taxon>Duganella</taxon>
    </lineage>
</organism>
<sequence length="84" mass="9032">MPIKTIDEYQVEYMAEPLEGSDQWGAFVAISAPSATPMHMNVIHGRQRVAADQVFGTEAEAEGAAEQAALALLEQVRNPPPAPN</sequence>
<dbReference type="EMBL" id="CP140152">
    <property type="protein sequence ID" value="WQH02601.1"/>
    <property type="molecule type" value="Genomic_DNA"/>
</dbReference>
<name>A0ABZ0XSP8_9BURK</name>